<dbReference type="EMBL" id="CP014167">
    <property type="protein sequence ID" value="ANS73713.1"/>
    <property type="molecule type" value="Genomic_DNA"/>
</dbReference>
<dbReference type="OrthoDB" id="7904838at2"/>
<dbReference type="PANTHER" id="PTHR37829:SF3">
    <property type="entry name" value="PROTEIN JAYE-RELATED"/>
    <property type="match status" value="1"/>
</dbReference>
<dbReference type="RefSeq" id="WP_068694322.1">
    <property type="nucleotide sequence ID" value="NZ_CP014167.1"/>
</dbReference>
<gene>
    <name evidence="2" type="ORF">AWM70_03265</name>
</gene>
<evidence type="ECO:0000259" key="1">
    <source>
        <dbReference type="Pfam" id="PF04865"/>
    </source>
</evidence>
<protein>
    <submittedName>
        <fullName evidence="2">Baseplate protein</fullName>
    </submittedName>
</protein>
<dbReference type="Proteomes" id="UP000092573">
    <property type="component" value="Chromosome"/>
</dbReference>
<evidence type="ECO:0000313" key="3">
    <source>
        <dbReference type="Proteomes" id="UP000092573"/>
    </source>
</evidence>
<feature type="domain" description="Baseplate protein J-like barrel" evidence="1">
    <location>
        <begin position="96"/>
        <end position="175"/>
    </location>
</feature>
<organism evidence="2 3">
    <name type="scientific">Paenibacillus yonginensis</name>
    <dbReference type="NCBI Taxonomy" id="1462996"/>
    <lineage>
        <taxon>Bacteria</taxon>
        <taxon>Bacillati</taxon>
        <taxon>Bacillota</taxon>
        <taxon>Bacilli</taxon>
        <taxon>Bacillales</taxon>
        <taxon>Paenibacillaceae</taxon>
        <taxon>Paenibacillus</taxon>
    </lineage>
</organism>
<sequence>MLDKTGFKRKRFSDLFTDMENKAREVFGETMNTSERSPLGIILRIFAWFLAKVWSTAEDVYNSGYIGTATGVNLDRLGPYVGISRILEQFASGIAVLTGTAGHSEPAGFRLATTGGIQFETTERLTFGNDGTASVHVQAIEPGQDSNIAAGTLTVVVNPNPNVLTVTNLEAFTGGREKETDAEFRTRFQQSVAGGGAASVDALRGALLRLEGVRAAAVIENNTMEPDAAGRPPKSFQAYVLGGDEQTIAETIFATKSGGIETFGDIEKEVMDIAGYGHVIKFSRSEEVAVQIEIAVASNESYPADGDDQIRKAIIRYIGGEDEAGSYYNGLSMGADVVYTRLISAVYSVPGVEDVSLKVGKDGSMDTQNVVIAPYQVAQTKAEYIAVSSHV</sequence>
<keyword evidence="3" id="KW-1185">Reference proteome</keyword>
<dbReference type="KEGG" id="pyg:AWM70_03265"/>
<name>A0A1B1MWZ9_9BACL</name>
<accession>A0A1B1MWZ9</accession>
<dbReference type="PANTHER" id="PTHR37829">
    <property type="entry name" value="PHAGE-LIKE ELEMENT PBSX PROTEIN XKDT"/>
    <property type="match status" value="1"/>
</dbReference>
<dbReference type="Pfam" id="PF04865">
    <property type="entry name" value="Baseplate_J"/>
    <property type="match status" value="1"/>
</dbReference>
<dbReference type="InterPro" id="IPR006949">
    <property type="entry name" value="Barrel_Baseplate_J-like"/>
</dbReference>
<reference evidence="2 3" key="1">
    <citation type="submission" date="2016-01" db="EMBL/GenBank/DDBJ databases">
        <title>Complete Genome Sequence of Paenibacillus yonginensis DCY84, a novel Plant Growth-Promoting Bacteria with Elicitation of Induced Systemic Resistance.</title>
        <authorList>
            <person name="Kim Y.J."/>
            <person name="Yang D.C."/>
            <person name="Sukweenadhi J."/>
        </authorList>
    </citation>
    <scope>NUCLEOTIDE SEQUENCE [LARGE SCALE GENOMIC DNA]</scope>
    <source>
        <strain evidence="2 3">DCY84</strain>
    </source>
</reference>
<dbReference type="STRING" id="1462996.AWM70_03265"/>
<proteinExistence type="predicted"/>
<evidence type="ECO:0000313" key="2">
    <source>
        <dbReference type="EMBL" id="ANS73713.1"/>
    </source>
</evidence>
<dbReference type="InterPro" id="IPR052399">
    <property type="entry name" value="Phage_Baseplate_Assmbl_Protein"/>
</dbReference>
<dbReference type="AlphaFoldDB" id="A0A1B1MWZ9"/>